<feature type="compositionally biased region" description="Low complexity" evidence="3">
    <location>
        <begin position="158"/>
        <end position="169"/>
    </location>
</feature>
<dbReference type="OrthoDB" id="10262375at2759"/>
<dbReference type="InterPro" id="IPR019734">
    <property type="entry name" value="TPR_rpt"/>
</dbReference>
<dbReference type="GO" id="GO:0060271">
    <property type="term" value="P:cilium assembly"/>
    <property type="evidence" value="ECO:0007669"/>
    <property type="project" value="TreeGrafter"/>
</dbReference>
<organism evidence="4 5">
    <name type="scientific">Drosophila ananassae</name>
    <name type="common">Fruit fly</name>
    <dbReference type="NCBI Taxonomy" id="7217"/>
    <lineage>
        <taxon>Eukaryota</taxon>
        <taxon>Metazoa</taxon>
        <taxon>Ecdysozoa</taxon>
        <taxon>Arthropoda</taxon>
        <taxon>Hexapoda</taxon>
        <taxon>Insecta</taxon>
        <taxon>Pterygota</taxon>
        <taxon>Neoptera</taxon>
        <taxon>Endopterygota</taxon>
        <taxon>Diptera</taxon>
        <taxon>Brachycera</taxon>
        <taxon>Muscomorpha</taxon>
        <taxon>Ephydroidea</taxon>
        <taxon>Drosophilidae</taxon>
        <taxon>Drosophila</taxon>
        <taxon>Sophophora</taxon>
    </lineage>
</organism>
<dbReference type="InterPro" id="IPR011990">
    <property type="entry name" value="TPR-like_helical_dom_sf"/>
</dbReference>
<evidence type="ECO:0000256" key="3">
    <source>
        <dbReference type="SAM" id="MobiDB-lite"/>
    </source>
</evidence>
<dbReference type="SMART" id="SM00028">
    <property type="entry name" value="TPR"/>
    <property type="match status" value="4"/>
</dbReference>
<dbReference type="GO" id="GO:0070062">
    <property type="term" value="C:extracellular exosome"/>
    <property type="evidence" value="ECO:0007669"/>
    <property type="project" value="TreeGrafter"/>
</dbReference>
<keyword evidence="5" id="KW-1185">Reference proteome</keyword>
<name>B3MJR6_DROAN</name>
<dbReference type="KEGG" id="dan:6498150"/>
<feature type="compositionally biased region" description="Basic residues" evidence="3">
    <location>
        <begin position="11"/>
        <end position="25"/>
    </location>
</feature>
<dbReference type="PANTHER" id="PTHR44314:SF1">
    <property type="entry name" value="CILIA- AND FLAGELLA-ASSOCIATED PROTEIN 70"/>
    <property type="match status" value="1"/>
</dbReference>
<feature type="region of interest" description="Disordered" evidence="3">
    <location>
        <begin position="1"/>
        <end position="48"/>
    </location>
</feature>
<protein>
    <submittedName>
        <fullName evidence="4">Uncharacterized protein, isoform A</fullName>
    </submittedName>
</protein>
<evidence type="ECO:0000256" key="1">
    <source>
        <dbReference type="ARBA" id="ARBA00022737"/>
    </source>
</evidence>
<dbReference type="FunCoup" id="B3MJR6">
    <property type="interactions" value="2"/>
</dbReference>
<dbReference type="Proteomes" id="UP000007801">
    <property type="component" value="Unassembled WGS sequence"/>
</dbReference>
<dbReference type="eggNOG" id="ENOG502QSJ2">
    <property type="taxonomic scope" value="Eukaryota"/>
</dbReference>
<dbReference type="GO" id="GO:0031514">
    <property type="term" value="C:motile cilium"/>
    <property type="evidence" value="ECO:0007669"/>
    <property type="project" value="TreeGrafter"/>
</dbReference>
<accession>B3MJR6</accession>
<dbReference type="Gene3D" id="1.25.40.10">
    <property type="entry name" value="Tetratricopeptide repeat domain"/>
    <property type="match status" value="1"/>
</dbReference>
<dbReference type="PhylomeDB" id="B3MJR6"/>
<keyword evidence="2" id="KW-0802">TPR repeat</keyword>
<dbReference type="PANTHER" id="PTHR44314">
    <property type="entry name" value="CILIA- AND FLAGELLA-ASSOCIATED PROTEIN 70"/>
    <property type="match status" value="1"/>
</dbReference>
<evidence type="ECO:0000313" key="5">
    <source>
        <dbReference type="Proteomes" id="UP000007801"/>
    </source>
</evidence>
<dbReference type="STRING" id="7217.B3MJR6"/>
<dbReference type="GeneID" id="6498150"/>
<dbReference type="SUPFAM" id="SSF48452">
    <property type="entry name" value="TPR-like"/>
    <property type="match status" value="1"/>
</dbReference>
<feature type="region of interest" description="Disordered" evidence="3">
    <location>
        <begin position="149"/>
        <end position="177"/>
    </location>
</feature>
<dbReference type="InParanoid" id="B3MJR6"/>
<dbReference type="HOGENOM" id="CLU_011009_0_0_1"/>
<dbReference type="InterPro" id="IPR052628">
    <property type="entry name" value="CFAP70"/>
</dbReference>
<proteinExistence type="predicted"/>
<dbReference type="GO" id="GO:0003341">
    <property type="term" value="P:cilium movement"/>
    <property type="evidence" value="ECO:0007669"/>
    <property type="project" value="TreeGrafter"/>
</dbReference>
<dbReference type="AlphaFoldDB" id="B3MJR6"/>
<sequence length="1064" mass="124892">MERGSVTAKNTVRKTSRTTRRKRVIRASAGQQEEIEEDQPVEQAEGPDAPKQKLLQRVFLYIQLNELTKLPDTGYPLELHLYHTKHTLQKMQEKYTTESVIYQHEFNIQKPVFAMGVLQDDIEDMNVFSDSPLVISLYQRIPAHRKGDSDAIKSRNLTETSETTEATGSKKTRRSRTSKKSSDIILEEIEGVGEEEDYWVAERLELLSRGHCDLLQLFQRRRFISDVTVLLYPEYHSLLQARDNKKITSCSIWHMYSILPILKEFNFTNLAFLTLESIYNVPEELHNKSAELGIQLSFRSRYPQGEDAIFPVIPLCTYFGFLSQIISDQNTSIVWENIKRDLNPNTNFSSNQMETNSRIKLPRIFRMLLWEKDVNFRLHRIDPVTDLALINNSLHRFVINEDMRKILEEVLVHYDYELLVQFYHEVPDNVLYEGVINPSIFAYPGVNYCRFATLLRPVLEDGEEVTESPRDTWQIGPMFCTLKICFFQPICERNEPLDKYNESLFKRSKLRRCFDIEFLNENEEEENRNVLLELYRAFDELISDMISFIIKREVESIDQKRDFFCCQLGNLSNLLLKICGCDFNVRMPTTTNIEFREMLTHMYQELMERVEGILNACTWQCCDNNMDQEYDQQNLIRLMDEMRMVAQIGLRDMAIQMYGEIKNQTANKINFDYVTLLNSVENLQFAQAARYFMKPRSSEWSGVYFTQLLQLYVDYMMELRSTDEEVRDTAYTNLLENLRQLASRNSLEVEPWILLYCYYKMANYVPGMEYTRWKFENLYEIPGKIFAFTPRSLYDLYLPGDFSMLSSSTTMNVHFYPVFKLFARLGAYVFAETVLMDIENCFTPAEIYLIKTTLKILQRQIDGSFTILNIPTTNAVTAPLMRCYQLHINGSVEYVRGRCDEALKYFQQLLAICNEDDRLLFKLSFMRLGQLAFERGNYELANEAFDICVPLQRKQKNFIASYCKGLTLYHLNRLQDAISYLSRCTEMDMFIPDVWAYLATINLKLQLNKRALDCWKMAKKYPEMFISKSVYAELDKIKYSDVHLLVDNDGNPAEKETQINSMCL</sequence>
<reference evidence="4 5" key="1">
    <citation type="journal article" date="2007" name="Nature">
        <title>Evolution of genes and genomes on the Drosophila phylogeny.</title>
        <authorList>
            <consortium name="Drosophila 12 Genomes Consortium"/>
            <person name="Clark A.G."/>
            <person name="Eisen M.B."/>
            <person name="Smith D.R."/>
            <person name="Bergman C.M."/>
            <person name="Oliver B."/>
            <person name="Markow T.A."/>
            <person name="Kaufman T.C."/>
            <person name="Kellis M."/>
            <person name="Gelbart W."/>
            <person name="Iyer V.N."/>
            <person name="Pollard D.A."/>
            <person name="Sackton T.B."/>
            <person name="Larracuente A.M."/>
            <person name="Singh N.D."/>
            <person name="Abad J.P."/>
            <person name="Abt D.N."/>
            <person name="Adryan B."/>
            <person name="Aguade M."/>
            <person name="Akashi H."/>
            <person name="Anderson W.W."/>
            <person name="Aquadro C.F."/>
            <person name="Ardell D.H."/>
            <person name="Arguello R."/>
            <person name="Artieri C.G."/>
            <person name="Barbash D.A."/>
            <person name="Barker D."/>
            <person name="Barsanti P."/>
            <person name="Batterham P."/>
            <person name="Batzoglou S."/>
            <person name="Begun D."/>
            <person name="Bhutkar A."/>
            <person name="Blanco E."/>
            <person name="Bosak S.A."/>
            <person name="Bradley R.K."/>
            <person name="Brand A.D."/>
            <person name="Brent M.R."/>
            <person name="Brooks A.N."/>
            <person name="Brown R.H."/>
            <person name="Butlin R.K."/>
            <person name="Caggese C."/>
            <person name="Calvi B.R."/>
            <person name="Bernardo de Carvalho A."/>
            <person name="Caspi A."/>
            <person name="Castrezana S."/>
            <person name="Celniker S.E."/>
            <person name="Chang J.L."/>
            <person name="Chapple C."/>
            <person name="Chatterji S."/>
            <person name="Chinwalla A."/>
            <person name="Civetta A."/>
            <person name="Clifton S.W."/>
            <person name="Comeron J.M."/>
            <person name="Costello J.C."/>
            <person name="Coyne J.A."/>
            <person name="Daub J."/>
            <person name="David R.G."/>
            <person name="Delcher A.L."/>
            <person name="Delehaunty K."/>
            <person name="Do C.B."/>
            <person name="Ebling H."/>
            <person name="Edwards K."/>
            <person name="Eickbush T."/>
            <person name="Evans J.D."/>
            <person name="Filipski A."/>
            <person name="Findeiss S."/>
            <person name="Freyhult E."/>
            <person name="Fulton L."/>
            <person name="Fulton R."/>
            <person name="Garcia A.C."/>
            <person name="Gardiner A."/>
            <person name="Garfield D.A."/>
            <person name="Garvin B.E."/>
            <person name="Gibson G."/>
            <person name="Gilbert D."/>
            <person name="Gnerre S."/>
            <person name="Godfrey J."/>
            <person name="Good R."/>
            <person name="Gotea V."/>
            <person name="Gravely B."/>
            <person name="Greenberg A.J."/>
            <person name="Griffiths-Jones S."/>
            <person name="Gross S."/>
            <person name="Guigo R."/>
            <person name="Gustafson E.A."/>
            <person name="Haerty W."/>
            <person name="Hahn M.W."/>
            <person name="Halligan D.L."/>
            <person name="Halpern A.L."/>
            <person name="Halter G.M."/>
            <person name="Han M.V."/>
            <person name="Heger A."/>
            <person name="Hillier L."/>
            <person name="Hinrichs A.S."/>
            <person name="Holmes I."/>
            <person name="Hoskins R.A."/>
            <person name="Hubisz M.J."/>
            <person name="Hultmark D."/>
            <person name="Huntley M.A."/>
            <person name="Jaffe D.B."/>
            <person name="Jagadeeshan S."/>
            <person name="Jeck W.R."/>
            <person name="Johnson J."/>
            <person name="Jones C.D."/>
            <person name="Jordan W.C."/>
            <person name="Karpen G.H."/>
            <person name="Kataoka E."/>
            <person name="Keightley P.D."/>
            <person name="Kheradpour P."/>
            <person name="Kirkness E.F."/>
            <person name="Koerich L.B."/>
            <person name="Kristiansen K."/>
            <person name="Kudrna D."/>
            <person name="Kulathinal R.J."/>
            <person name="Kumar S."/>
            <person name="Kwok R."/>
            <person name="Lander E."/>
            <person name="Langley C.H."/>
            <person name="Lapoint R."/>
            <person name="Lazzaro B.P."/>
            <person name="Lee S.J."/>
            <person name="Levesque L."/>
            <person name="Li R."/>
            <person name="Lin C.F."/>
            <person name="Lin M.F."/>
            <person name="Lindblad-Toh K."/>
            <person name="Llopart A."/>
            <person name="Long M."/>
            <person name="Low L."/>
            <person name="Lozovsky E."/>
            <person name="Lu J."/>
            <person name="Luo M."/>
            <person name="Machado C.A."/>
            <person name="Makalowski W."/>
            <person name="Marzo M."/>
            <person name="Matsuda M."/>
            <person name="Matzkin L."/>
            <person name="McAllister B."/>
            <person name="McBride C.S."/>
            <person name="McKernan B."/>
            <person name="McKernan K."/>
            <person name="Mendez-Lago M."/>
            <person name="Minx P."/>
            <person name="Mollenhauer M.U."/>
            <person name="Montooth K."/>
            <person name="Mount S.M."/>
            <person name="Mu X."/>
            <person name="Myers E."/>
            <person name="Negre B."/>
            <person name="Newfeld S."/>
            <person name="Nielsen R."/>
            <person name="Noor M.A."/>
            <person name="O'Grady P."/>
            <person name="Pachter L."/>
            <person name="Papaceit M."/>
            <person name="Parisi M.J."/>
            <person name="Parisi M."/>
            <person name="Parts L."/>
            <person name="Pedersen J.S."/>
            <person name="Pesole G."/>
            <person name="Phillippy A.M."/>
            <person name="Ponting C.P."/>
            <person name="Pop M."/>
            <person name="Porcelli D."/>
            <person name="Powell J.R."/>
            <person name="Prohaska S."/>
            <person name="Pruitt K."/>
            <person name="Puig M."/>
            <person name="Quesneville H."/>
            <person name="Ram K.R."/>
            <person name="Rand D."/>
            <person name="Rasmussen M.D."/>
            <person name="Reed L.K."/>
            <person name="Reenan R."/>
            <person name="Reily A."/>
            <person name="Remington K.A."/>
            <person name="Rieger T.T."/>
            <person name="Ritchie M.G."/>
            <person name="Robin C."/>
            <person name="Rogers Y.H."/>
            <person name="Rohde C."/>
            <person name="Rozas J."/>
            <person name="Rubenfield M.J."/>
            <person name="Ruiz A."/>
            <person name="Russo S."/>
            <person name="Salzberg S.L."/>
            <person name="Sanchez-Gracia A."/>
            <person name="Saranga D.J."/>
            <person name="Sato H."/>
            <person name="Schaeffer S.W."/>
            <person name="Schatz M.C."/>
            <person name="Schlenke T."/>
            <person name="Schwartz R."/>
            <person name="Segarra C."/>
            <person name="Singh R.S."/>
            <person name="Sirot L."/>
            <person name="Sirota M."/>
            <person name="Sisneros N.B."/>
            <person name="Smith C.D."/>
            <person name="Smith T.F."/>
            <person name="Spieth J."/>
            <person name="Stage D.E."/>
            <person name="Stark A."/>
            <person name="Stephan W."/>
            <person name="Strausberg R.L."/>
            <person name="Strempel S."/>
            <person name="Sturgill D."/>
            <person name="Sutton G."/>
            <person name="Sutton G.G."/>
            <person name="Tao W."/>
            <person name="Teichmann S."/>
            <person name="Tobari Y.N."/>
            <person name="Tomimura Y."/>
            <person name="Tsolas J.M."/>
            <person name="Valente V.L."/>
            <person name="Venter E."/>
            <person name="Venter J.C."/>
            <person name="Vicario S."/>
            <person name="Vieira F.G."/>
            <person name="Vilella A.J."/>
            <person name="Villasante A."/>
            <person name="Walenz B."/>
            <person name="Wang J."/>
            <person name="Wasserman M."/>
            <person name="Watts T."/>
            <person name="Wilson D."/>
            <person name="Wilson R.K."/>
            <person name="Wing R.A."/>
            <person name="Wolfner M.F."/>
            <person name="Wong A."/>
            <person name="Wong G.K."/>
            <person name="Wu C.I."/>
            <person name="Wu G."/>
            <person name="Yamamoto D."/>
            <person name="Yang H.P."/>
            <person name="Yang S.P."/>
            <person name="Yorke J.A."/>
            <person name="Yoshida K."/>
            <person name="Zdobnov E."/>
            <person name="Zhang P."/>
            <person name="Zhang Y."/>
            <person name="Zimin A.V."/>
            <person name="Baldwin J."/>
            <person name="Abdouelleil A."/>
            <person name="Abdulkadir J."/>
            <person name="Abebe A."/>
            <person name="Abera B."/>
            <person name="Abreu J."/>
            <person name="Acer S.C."/>
            <person name="Aftuck L."/>
            <person name="Alexander A."/>
            <person name="An P."/>
            <person name="Anderson E."/>
            <person name="Anderson S."/>
            <person name="Arachi H."/>
            <person name="Azer M."/>
            <person name="Bachantsang P."/>
            <person name="Barry A."/>
            <person name="Bayul T."/>
            <person name="Berlin A."/>
            <person name="Bessette D."/>
            <person name="Bloom T."/>
            <person name="Blye J."/>
            <person name="Boguslavskiy L."/>
            <person name="Bonnet C."/>
            <person name="Boukhgalter B."/>
            <person name="Bourzgui I."/>
            <person name="Brown A."/>
            <person name="Cahill P."/>
            <person name="Channer S."/>
            <person name="Cheshatsang Y."/>
            <person name="Chuda L."/>
            <person name="Citroen M."/>
            <person name="Collymore A."/>
            <person name="Cooke P."/>
            <person name="Costello M."/>
            <person name="D'Aco K."/>
            <person name="Daza R."/>
            <person name="De Haan G."/>
            <person name="DeGray S."/>
            <person name="DeMaso C."/>
            <person name="Dhargay N."/>
            <person name="Dooley K."/>
            <person name="Dooley E."/>
            <person name="Doricent M."/>
            <person name="Dorje P."/>
            <person name="Dorjee K."/>
            <person name="Dupes A."/>
            <person name="Elong R."/>
            <person name="Falk J."/>
            <person name="Farina A."/>
            <person name="Faro S."/>
            <person name="Ferguson D."/>
            <person name="Fisher S."/>
            <person name="Foley C.D."/>
            <person name="Franke A."/>
            <person name="Friedrich D."/>
            <person name="Gadbois L."/>
            <person name="Gearin G."/>
            <person name="Gearin C.R."/>
            <person name="Giannoukos G."/>
            <person name="Goode T."/>
            <person name="Graham J."/>
            <person name="Grandbois E."/>
            <person name="Grewal S."/>
            <person name="Gyaltsen K."/>
            <person name="Hafez N."/>
            <person name="Hagos B."/>
            <person name="Hall J."/>
            <person name="Henson C."/>
            <person name="Hollinger A."/>
            <person name="Honan T."/>
            <person name="Huard M.D."/>
            <person name="Hughes L."/>
            <person name="Hurhula B."/>
            <person name="Husby M.E."/>
            <person name="Kamat A."/>
            <person name="Kanga B."/>
            <person name="Kashin S."/>
            <person name="Khazanovich D."/>
            <person name="Kisner P."/>
            <person name="Lance K."/>
            <person name="Lara M."/>
            <person name="Lee W."/>
            <person name="Lennon N."/>
            <person name="Letendre F."/>
            <person name="LeVine R."/>
            <person name="Lipovsky A."/>
            <person name="Liu X."/>
            <person name="Liu J."/>
            <person name="Liu S."/>
            <person name="Lokyitsang T."/>
            <person name="Lokyitsang Y."/>
            <person name="Lubonja R."/>
            <person name="Lui A."/>
            <person name="MacDonald P."/>
            <person name="Magnisalis V."/>
            <person name="Maru K."/>
            <person name="Matthews C."/>
            <person name="McCusker W."/>
            <person name="McDonough S."/>
            <person name="Mehta T."/>
            <person name="Meldrim J."/>
            <person name="Meneus L."/>
            <person name="Mihai O."/>
            <person name="Mihalev A."/>
            <person name="Mihova T."/>
            <person name="Mittelman R."/>
            <person name="Mlenga V."/>
            <person name="Montmayeur A."/>
            <person name="Mulrain L."/>
            <person name="Navidi A."/>
            <person name="Naylor J."/>
            <person name="Negash T."/>
            <person name="Nguyen T."/>
            <person name="Nguyen N."/>
            <person name="Nicol R."/>
            <person name="Norbu C."/>
            <person name="Norbu N."/>
            <person name="Novod N."/>
            <person name="O'Neill B."/>
            <person name="Osman S."/>
            <person name="Markiewicz E."/>
            <person name="Oyono O.L."/>
            <person name="Patti C."/>
            <person name="Phunkhang P."/>
            <person name="Pierre F."/>
            <person name="Priest M."/>
            <person name="Raghuraman S."/>
            <person name="Rege F."/>
            <person name="Reyes R."/>
            <person name="Rise C."/>
            <person name="Rogov P."/>
            <person name="Ross K."/>
            <person name="Ryan E."/>
            <person name="Settipalli S."/>
            <person name="Shea T."/>
            <person name="Sherpa N."/>
            <person name="Shi L."/>
            <person name="Shih D."/>
            <person name="Sparrow T."/>
            <person name="Spaulding J."/>
            <person name="Stalker J."/>
            <person name="Stange-Thomann N."/>
            <person name="Stavropoulos S."/>
            <person name="Stone C."/>
            <person name="Strader C."/>
            <person name="Tesfaye S."/>
            <person name="Thomson T."/>
            <person name="Thoulutsang Y."/>
            <person name="Thoulutsang D."/>
            <person name="Topham K."/>
            <person name="Topping I."/>
            <person name="Tsamla T."/>
            <person name="Vassiliev H."/>
            <person name="Vo A."/>
            <person name="Wangchuk T."/>
            <person name="Wangdi T."/>
            <person name="Weiand M."/>
            <person name="Wilkinson J."/>
            <person name="Wilson A."/>
            <person name="Yadav S."/>
            <person name="Young G."/>
            <person name="Yu Q."/>
            <person name="Zembek L."/>
            <person name="Zhong D."/>
            <person name="Zimmer A."/>
            <person name="Zwirko Z."/>
            <person name="Jaffe D.B."/>
            <person name="Alvarez P."/>
            <person name="Brockman W."/>
            <person name="Butler J."/>
            <person name="Chin C."/>
            <person name="Gnerre S."/>
            <person name="Grabherr M."/>
            <person name="Kleber M."/>
            <person name="Mauceli E."/>
            <person name="MacCallum I."/>
        </authorList>
    </citation>
    <scope>NUCLEOTIDE SEQUENCE [LARGE SCALE GENOMIC DNA]</scope>
    <source>
        <strain evidence="5">Tucson 14024-0371.13</strain>
    </source>
</reference>
<evidence type="ECO:0000256" key="2">
    <source>
        <dbReference type="ARBA" id="ARBA00022803"/>
    </source>
</evidence>
<dbReference type="EMBL" id="CH902620">
    <property type="protein sequence ID" value="EDV31405.1"/>
    <property type="molecule type" value="Genomic_DNA"/>
</dbReference>
<gene>
    <name evidence="4" type="primary">Dana\GF15338</name>
    <name evidence="4" type="synonym">dana_GLEANR_16105</name>
    <name evidence="4" type="ORF">GF15338</name>
</gene>
<dbReference type="OMA" id="LECWKMA"/>
<keyword evidence="1" id="KW-0677">Repeat</keyword>
<evidence type="ECO:0000313" key="4">
    <source>
        <dbReference type="EMBL" id="EDV31405.1"/>
    </source>
</evidence>